<sequence length="143" mass="15982">MAVSVLFDTLLDCTEKRVPEIAIIVLDQRCQCVEGRADLLKHGSSLAVVSKTIFRMSPAASEIALRILYSVSMFSGNSNVVQEMLQVGAAEKLFLVLQVDRGSKMKGKAKEILKMYSRVWKKSPCILNHLISLFHVFHGCEIR</sequence>
<dbReference type="EMBL" id="CM042053">
    <property type="protein sequence ID" value="KAI3715972.1"/>
    <property type="molecule type" value="Genomic_DNA"/>
</dbReference>
<name>A0ACB9B0D6_ARCLA</name>
<protein>
    <submittedName>
        <fullName evidence="1">Uncharacterized protein</fullName>
    </submittedName>
</protein>
<organism evidence="1 2">
    <name type="scientific">Arctium lappa</name>
    <name type="common">Greater burdock</name>
    <name type="synonym">Lappa major</name>
    <dbReference type="NCBI Taxonomy" id="4217"/>
    <lineage>
        <taxon>Eukaryota</taxon>
        <taxon>Viridiplantae</taxon>
        <taxon>Streptophyta</taxon>
        <taxon>Embryophyta</taxon>
        <taxon>Tracheophyta</taxon>
        <taxon>Spermatophyta</taxon>
        <taxon>Magnoliopsida</taxon>
        <taxon>eudicotyledons</taxon>
        <taxon>Gunneridae</taxon>
        <taxon>Pentapetalae</taxon>
        <taxon>asterids</taxon>
        <taxon>campanulids</taxon>
        <taxon>Asterales</taxon>
        <taxon>Asteraceae</taxon>
        <taxon>Carduoideae</taxon>
        <taxon>Cardueae</taxon>
        <taxon>Arctiinae</taxon>
        <taxon>Arctium</taxon>
    </lineage>
</organism>
<reference evidence="1 2" key="2">
    <citation type="journal article" date="2022" name="Mol. Ecol. Resour.">
        <title>The genomes of chicory, endive, great burdock and yacon provide insights into Asteraceae paleo-polyploidization history and plant inulin production.</title>
        <authorList>
            <person name="Fan W."/>
            <person name="Wang S."/>
            <person name="Wang H."/>
            <person name="Wang A."/>
            <person name="Jiang F."/>
            <person name="Liu H."/>
            <person name="Zhao H."/>
            <person name="Xu D."/>
            <person name="Zhang Y."/>
        </authorList>
    </citation>
    <scope>NUCLEOTIDE SEQUENCE [LARGE SCALE GENOMIC DNA]</scope>
    <source>
        <strain evidence="2">cv. Niubang</strain>
    </source>
</reference>
<gene>
    <name evidence="1" type="ORF">L6452_22974</name>
</gene>
<proteinExistence type="predicted"/>
<reference evidence="2" key="1">
    <citation type="journal article" date="2022" name="Mol. Ecol. Resour.">
        <title>The genomes of chicory, endive, great burdock and yacon provide insights into Asteraceae palaeo-polyploidization history and plant inulin production.</title>
        <authorList>
            <person name="Fan W."/>
            <person name="Wang S."/>
            <person name="Wang H."/>
            <person name="Wang A."/>
            <person name="Jiang F."/>
            <person name="Liu H."/>
            <person name="Zhao H."/>
            <person name="Xu D."/>
            <person name="Zhang Y."/>
        </authorList>
    </citation>
    <scope>NUCLEOTIDE SEQUENCE [LARGE SCALE GENOMIC DNA]</scope>
    <source>
        <strain evidence="2">cv. Niubang</strain>
    </source>
</reference>
<comment type="caution">
    <text evidence="1">The sequence shown here is derived from an EMBL/GenBank/DDBJ whole genome shotgun (WGS) entry which is preliminary data.</text>
</comment>
<dbReference type="Proteomes" id="UP001055879">
    <property type="component" value="Linkage Group LG07"/>
</dbReference>
<keyword evidence="2" id="KW-1185">Reference proteome</keyword>
<evidence type="ECO:0000313" key="1">
    <source>
        <dbReference type="EMBL" id="KAI3715972.1"/>
    </source>
</evidence>
<accession>A0ACB9B0D6</accession>
<evidence type="ECO:0000313" key="2">
    <source>
        <dbReference type="Proteomes" id="UP001055879"/>
    </source>
</evidence>